<dbReference type="InterPro" id="IPR003877">
    <property type="entry name" value="SPRY_dom"/>
</dbReference>
<gene>
    <name evidence="3" type="ORF">SMN809_LOCUS6571</name>
</gene>
<dbReference type="InterPro" id="IPR043136">
    <property type="entry name" value="B30.2/SPRY_sf"/>
</dbReference>
<evidence type="ECO:0000313" key="3">
    <source>
        <dbReference type="EMBL" id="CAF3899733.1"/>
    </source>
</evidence>
<dbReference type="Proteomes" id="UP000676336">
    <property type="component" value="Unassembled WGS sequence"/>
</dbReference>
<feature type="compositionally biased region" description="Basic and acidic residues" evidence="1">
    <location>
        <begin position="22"/>
        <end position="34"/>
    </location>
</feature>
<dbReference type="CDD" id="cd11709">
    <property type="entry name" value="SPRY"/>
    <property type="match status" value="1"/>
</dbReference>
<proteinExistence type="predicted"/>
<dbReference type="InterPro" id="IPR013320">
    <property type="entry name" value="ConA-like_dom_sf"/>
</dbReference>
<dbReference type="SUPFAM" id="SSF49899">
    <property type="entry name" value="Concanavalin A-like lectins/glucanases"/>
    <property type="match status" value="1"/>
</dbReference>
<feature type="domain" description="B30.2/SPRY" evidence="2">
    <location>
        <begin position="165"/>
        <end position="355"/>
    </location>
</feature>
<name>A0A8S2LHN3_9BILA</name>
<dbReference type="InterPro" id="IPR001870">
    <property type="entry name" value="B30.2/SPRY"/>
</dbReference>
<sequence length="355" mass="40038">MATQLHRDKNSHRVLSCKQQKRPTEKNPTQEKKSIHIKANPKRNTESAPLTRIDIHGPEITLLPHDEQECQQMYEKLQRLQPNGVCVDLNTLRRALYPPVGTANYSPNLNNHEQASAFKSYRQRTEEIPQSWIKGDHRYVNAYVSKQQSESQVKSNESNQKIASDSTNIDRITDQVKKHAAINYNLRFDPSCCGANLFISDENIHLKKITNTAEWRTCRAMNAGWSEGIHYWSIRINDRGPEGYLMIGIVTEKFDTSAAIHPGGTTDSYGFYVINGNKYNGGNAAAFISDLPKNNDVIGVLLDFDSRTLSYFKNGAILGTAYGLLPVNGSATKYYPAVGFYSLGQWVNFVNTVKF</sequence>
<dbReference type="SMART" id="SM00449">
    <property type="entry name" value="SPRY"/>
    <property type="match status" value="1"/>
</dbReference>
<accession>A0A8S2LHN3</accession>
<reference evidence="3" key="1">
    <citation type="submission" date="2021-02" db="EMBL/GenBank/DDBJ databases">
        <authorList>
            <person name="Nowell W R."/>
        </authorList>
    </citation>
    <scope>NUCLEOTIDE SEQUENCE</scope>
</reference>
<dbReference type="PANTHER" id="PTHR12245:SF5">
    <property type="entry name" value="SPRY DOMAIN-CONTAINING SOCS BOX PROTEIN 3"/>
    <property type="match status" value="1"/>
</dbReference>
<dbReference type="EMBL" id="CAJOBI010001793">
    <property type="protein sequence ID" value="CAF3899733.1"/>
    <property type="molecule type" value="Genomic_DNA"/>
</dbReference>
<protein>
    <recommendedName>
        <fullName evidence="2">B30.2/SPRY domain-containing protein</fullName>
    </recommendedName>
</protein>
<dbReference type="Gene3D" id="2.60.120.920">
    <property type="match status" value="1"/>
</dbReference>
<dbReference type="AlphaFoldDB" id="A0A8S2LHN3"/>
<dbReference type="PROSITE" id="PS50188">
    <property type="entry name" value="B302_SPRY"/>
    <property type="match status" value="1"/>
</dbReference>
<evidence type="ECO:0000256" key="1">
    <source>
        <dbReference type="SAM" id="MobiDB-lite"/>
    </source>
</evidence>
<dbReference type="Pfam" id="PF00622">
    <property type="entry name" value="SPRY"/>
    <property type="match status" value="1"/>
</dbReference>
<feature type="region of interest" description="Disordered" evidence="1">
    <location>
        <begin position="1"/>
        <end position="35"/>
    </location>
</feature>
<evidence type="ECO:0000313" key="4">
    <source>
        <dbReference type="Proteomes" id="UP000676336"/>
    </source>
</evidence>
<dbReference type="InterPro" id="IPR050672">
    <property type="entry name" value="FBXO45-Fsn/SPSB_families"/>
</dbReference>
<comment type="caution">
    <text evidence="3">The sequence shown here is derived from an EMBL/GenBank/DDBJ whole genome shotgun (WGS) entry which is preliminary data.</text>
</comment>
<organism evidence="3 4">
    <name type="scientific">Rotaria magnacalcarata</name>
    <dbReference type="NCBI Taxonomy" id="392030"/>
    <lineage>
        <taxon>Eukaryota</taxon>
        <taxon>Metazoa</taxon>
        <taxon>Spiralia</taxon>
        <taxon>Gnathifera</taxon>
        <taxon>Rotifera</taxon>
        <taxon>Eurotatoria</taxon>
        <taxon>Bdelloidea</taxon>
        <taxon>Philodinida</taxon>
        <taxon>Philodinidae</taxon>
        <taxon>Rotaria</taxon>
    </lineage>
</organism>
<evidence type="ECO:0000259" key="2">
    <source>
        <dbReference type="PROSITE" id="PS50188"/>
    </source>
</evidence>
<dbReference type="PANTHER" id="PTHR12245">
    <property type="entry name" value="SPRY DOMAIN CONTAINING SOCS BOX PROTEIN"/>
    <property type="match status" value="1"/>
</dbReference>